<dbReference type="Gene3D" id="3.40.190.170">
    <property type="entry name" value="Bacterial extracellular solute-binding protein, family 7"/>
    <property type="match status" value="1"/>
</dbReference>
<organism evidence="2 3">
    <name type="scientific">Streptomyces enissocaesilis</name>
    <dbReference type="NCBI Taxonomy" id="332589"/>
    <lineage>
        <taxon>Bacteria</taxon>
        <taxon>Bacillati</taxon>
        <taxon>Actinomycetota</taxon>
        <taxon>Actinomycetes</taxon>
        <taxon>Kitasatosporales</taxon>
        <taxon>Streptomycetaceae</taxon>
        <taxon>Streptomyces</taxon>
        <taxon>Streptomyces rochei group</taxon>
    </lineage>
</organism>
<dbReference type="Pfam" id="PF03480">
    <property type="entry name" value="DctP"/>
    <property type="match status" value="1"/>
</dbReference>
<reference evidence="3" key="1">
    <citation type="journal article" date="2019" name="Int. J. Syst. Evol. Microbiol.">
        <title>The Global Catalogue of Microorganisms (GCM) 10K type strain sequencing project: providing services to taxonomists for standard genome sequencing and annotation.</title>
        <authorList>
            <consortium name="The Broad Institute Genomics Platform"/>
            <consortium name="The Broad Institute Genome Sequencing Center for Infectious Disease"/>
            <person name="Wu L."/>
            <person name="Ma J."/>
        </authorList>
    </citation>
    <scope>NUCLEOTIDE SEQUENCE [LARGE SCALE GENOMIC DNA]</scope>
    <source>
        <strain evidence="3">JCM 9088</strain>
    </source>
</reference>
<accession>A0ABP6K924</accession>
<comment type="caution">
    <text evidence="2">The sequence shown here is derived from an EMBL/GenBank/DDBJ whole genome shotgun (WGS) entry which is preliminary data.</text>
</comment>
<dbReference type="PANTHER" id="PTHR33376:SF15">
    <property type="entry name" value="BLL6794 PROTEIN"/>
    <property type="match status" value="1"/>
</dbReference>
<dbReference type="PANTHER" id="PTHR33376">
    <property type="match status" value="1"/>
</dbReference>
<dbReference type="Proteomes" id="UP001500403">
    <property type="component" value="Unassembled WGS sequence"/>
</dbReference>
<evidence type="ECO:0000256" key="1">
    <source>
        <dbReference type="ARBA" id="ARBA00022729"/>
    </source>
</evidence>
<protein>
    <submittedName>
        <fullName evidence="2">C4-dicarboxylate TRAP transporter substrate-binding protein</fullName>
    </submittedName>
</protein>
<evidence type="ECO:0000313" key="3">
    <source>
        <dbReference type="Proteomes" id="UP001500403"/>
    </source>
</evidence>
<sequence>MAAAGAASACVLPSDKTRAAQLAPRTLKYSDHDPLGGMRTQFLADVLFPAIERESNGRLKIEAHWNGELAGSFDALSSVGGSGSADMATVVPEYVPDQLPLHQIFKSFPVGPTGNKQIEFFRRVYAEVPAFAAELASCNVVQVFLGTGYPVAFFSAPPLPIPDGLRGGTWRAASFWHKDFLTNAGATPVTLPWGPGILDALTAETLDGVMVDIDDGSLLNVQDAAPNVLTSKDLWMGHLYPIAMNKDVWNGLQQNDKQAIRRAVERSYPALGSATDDGFDTQVEELRQSGANVRILRPDELVRWRIVTKYREVQAAWSAAQRTKGVQDVDAALAGAAGIMDRFVTP</sequence>
<keyword evidence="1" id="KW-0732">Signal</keyword>
<evidence type="ECO:0000313" key="2">
    <source>
        <dbReference type="EMBL" id="GAA2974181.1"/>
    </source>
</evidence>
<dbReference type="EMBL" id="BAAAUD010000114">
    <property type="protein sequence ID" value="GAA2974181.1"/>
    <property type="molecule type" value="Genomic_DNA"/>
</dbReference>
<dbReference type="InterPro" id="IPR038404">
    <property type="entry name" value="TRAP_DctP_sf"/>
</dbReference>
<gene>
    <name evidence="2" type="ORF">GCM10010446_68110</name>
</gene>
<name>A0ABP6K924_9ACTN</name>
<keyword evidence="3" id="KW-1185">Reference proteome</keyword>
<dbReference type="InterPro" id="IPR018389">
    <property type="entry name" value="DctP_fam"/>
</dbReference>
<proteinExistence type="predicted"/>